<accession>A0A5C5ZVA0</accession>
<comment type="caution">
    <text evidence="1">The sequence shown here is derived from an EMBL/GenBank/DDBJ whole genome shotgun (WGS) entry which is preliminary data.</text>
</comment>
<dbReference type="AlphaFoldDB" id="A0A5C5ZVA0"/>
<name>A0A5C5ZVA0_9BACT</name>
<sequence length="353" mass="38009">MITSRGNTTGTKTRSQIAARAFVLSVVSSWFVLPTDVRGDEVLLSPSTPGGAKRSVVGEILDLTGERLTLRRENGAELRAPADRLLDLKTVWEVSYERSRAAMVVGEWSAADALLADAVRSEKRPWAKRRVVEDLIVVRVALGANESAGELFLALAASDPATPAWRLAPLAWEPPTATTSGGVGRRVALRWLGAANDPVARLLGASWLLGDRASAAAEAELLRLAESDNPRVAPLATAQLWRLRTRDARPDQLALWEEKTRETPEPVRAGPWLVVSRGLLAAERWDEAATAALRLPAFYGDNRPLAAAGLLVGVKATDAAGHPGELRRLVAELQENYPETAAAKQLTSHEATP</sequence>
<keyword evidence="2" id="KW-1185">Reference proteome</keyword>
<reference evidence="1 2" key="1">
    <citation type="submission" date="2019-02" db="EMBL/GenBank/DDBJ databases">
        <title>Deep-cultivation of Planctomycetes and their phenomic and genomic characterization uncovers novel biology.</title>
        <authorList>
            <person name="Wiegand S."/>
            <person name="Jogler M."/>
            <person name="Boedeker C."/>
            <person name="Pinto D."/>
            <person name="Vollmers J."/>
            <person name="Rivas-Marin E."/>
            <person name="Kohn T."/>
            <person name="Peeters S.H."/>
            <person name="Heuer A."/>
            <person name="Rast P."/>
            <person name="Oberbeckmann S."/>
            <person name="Bunk B."/>
            <person name="Jeske O."/>
            <person name="Meyerdierks A."/>
            <person name="Storesund J.E."/>
            <person name="Kallscheuer N."/>
            <person name="Luecker S."/>
            <person name="Lage O.M."/>
            <person name="Pohl T."/>
            <person name="Merkel B.J."/>
            <person name="Hornburger P."/>
            <person name="Mueller R.-W."/>
            <person name="Bruemmer F."/>
            <person name="Labrenz M."/>
            <person name="Spormann A.M."/>
            <person name="Op Den Camp H."/>
            <person name="Overmann J."/>
            <person name="Amann R."/>
            <person name="Jetten M.S.M."/>
            <person name="Mascher T."/>
            <person name="Medema M.H."/>
            <person name="Devos D.P."/>
            <person name="Kaster A.-K."/>
            <person name="Ovreas L."/>
            <person name="Rohde M."/>
            <person name="Galperin M.Y."/>
            <person name="Jogler C."/>
        </authorList>
    </citation>
    <scope>NUCLEOTIDE SEQUENCE [LARGE SCALE GENOMIC DNA]</scope>
    <source>
        <strain evidence="1 2">Mal64</strain>
    </source>
</reference>
<proteinExistence type="predicted"/>
<gene>
    <name evidence="1" type="ORF">Mal64_13260</name>
</gene>
<protein>
    <submittedName>
        <fullName evidence="1">Uncharacterized protein</fullName>
    </submittedName>
</protein>
<evidence type="ECO:0000313" key="1">
    <source>
        <dbReference type="EMBL" id="TWT90927.1"/>
    </source>
</evidence>
<evidence type="ECO:0000313" key="2">
    <source>
        <dbReference type="Proteomes" id="UP000315440"/>
    </source>
</evidence>
<dbReference type="Proteomes" id="UP000315440">
    <property type="component" value="Unassembled WGS sequence"/>
</dbReference>
<dbReference type="EMBL" id="SJPQ01000001">
    <property type="protein sequence ID" value="TWT90927.1"/>
    <property type="molecule type" value="Genomic_DNA"/>
</dbReference>
<organism evidence="1 2">
    <name type="scientific">Pseudobythopirellula maris</name>
    <dbReference type="NCBI Taxonomy" id="2527991"/>
    <lineage>
        <taxon>Bacteria</taxon>
        <taxon>Pseudomonadati</taxon>
        <taxon>Planctomycetota</taxon>
        <taxon>Planctomycetia</taxon>
        <taxon>Pirellulales</taxon>
        <taxon>Lacipirellulaceae</taxon>
        <taxon>Pseudobythopirellula</taxon>
    </lineage>
</organism>